<organism evidence="2 3">
    <name type="scientific">Desmophyllum pertusum</name>
    <dbReference type="NCBI Taxonomy" id="174260"/>
    <lineage>
        <taxon>Eukaryota</taxon>
        <taxon>Metazoa</taxon>
        <taxon>Cnidaria</taxon>
        <taxon>Anthozoa</taxon>
        <taxon>Hexacorallia</taxon>
        <taxon>Scleractinia</taxon>
        <taxon>Caryophylliina</taxon>
        <taxon>Caryophylliidae</taxon>
        <taxon>Desmophyllum</taxon>
    </lineage>
</organism>
<comment type="caution">
    <text evidence="2">The sequence shown here is derived from an EMBL/GenBank/DDBJ whole genome shotgun (WGS) entry which is preliminary data.</text>
</comment>
<sequence>MSERLYDKYTALRDFVNRGKLPKTKEETLAIADVFHNQQEHSDVKKACKHAAEIELLTAESHAWKKRREALRSQRELCREVLQYMLVSSKDWNKLQPQEKETQSGGGEAENIDSDLARINYSARSALIYQVQRIRQIDKVIQAIIDRKLKQDELPTGMTLPGLLAKKQKLINKYGNRIMSMGIPPATYYHTQKLQQLQQKQLDAARANAEANRETKTIQQNMLEEQNKNTARLEEILVNREKEPSSFNLEEDSDEDLDMKDGIKEDDEDEEKGLPGFLSRMRNYVTPSKSPQKMQTVEFNANDGQIHVQTPAAPSKPKKQTRGTHAMKTRSQEGKGMSSAPKKKNA</sequence>
<accession>A0A9W9YHW2</accession>
<feature type="compositionally biased region" description="Polar residues" evidence="1">
    <location>
        <begin position="285"/>
        <end position="303"/>
    </location>
</feature>
<dbReference type="Proteomes" id="UP001163046">
    <property type="component" value="Unassembled WGS sequence"/>
</dbReference>
<feature type="compositionally biased region" description="Basic residues" evidence="1">
    <location>
        <begin position="316"/>
        <end position="328"/>
    </location>
</feature>
<name>A0A9W9YHW2_9CNID</name>
<keyword evidence="3" id="KW-1185">Reference proteome</keyword>
<evidence type="ECO:0000313" key="2">
    <source>
        <dbReference type="EMBL" id="KAJ7351065.1"/>
    </source>
</evidence>
<feature type="region of interest" description="Disordered" evidence="1">
    <location>
        <begin position="239"/>
        <end position="346"/>
    </location>
</feature>
<dbReference type="AlphaFoldDB" id="A0A9W9YHW2"/>
<protein>
    <submittedName>
        <fullName evidence="2">Uncharacterized protein</fullName>
    </submittedName>
</protein>
<reference evidence="2" key="1">
    <citation type="submission" date="2023-01" db="EMBL/GenBank/DDBJ databases">
        <title>Genome assembly of the deep-sea coral Lophelia pertusa.</title>
        <authorList>
            <person name="Herrera S."/>
            <person name="Cordes E."/>
        </authorList>
    </citation>
    <scope>NUCLEOTIDE SEQUENCE</scope>
    <source>
        <strain evidence="2">USNM1676648</strain>
        <tissue evidence="2">Polyp</tissue>
    </source>
</reference>
<evidence type="ECO:0000256" key="1">
    <source>
        <dbReference type="SAM" id="MobiDB-lite"/>
    </source>
</evidence>
<dbReference type="EMBL" id="MU827367">
    <property type="protein sequence ID" value="KAJ7351065.1"/>
    <property type="molecule type" value="Genomic_DNA"/>
</dbReference>
<gene>
    <name evidence="2" type="ORF">OS493_037018</name>
</gene>
<proteinExistence type="predicted"/>
<feature type="compositionally biased region" description="Acidic residues" evidence="1">
    <location>
        <begin position="249"/>
        <end position="271"/>
    </location>
</feature>
<evidence type="ECO:0000313" key="3">
    <source>
        <dbReference type="Proteomes" id="UP001163046"/>
    </source>
</evidence>